<dbReference type="NCBIfam" id="NF045664">
    <property type="entry name" value="XdhC_rel_AOR"/>
    <property type="match status" value="1"/>
</dbReference>
<dbReference type="InterPro" id="IPR036291">
    <property type="entry name" value="NAD(P)-bd_dom_sf"/>
</dbReference>
<dbReference type="Proteomes" id="UP000199073">
    <property type="component" value="Unassembled WGS sequence"/>
</dbReference>
<feature type="domain" description="XdhC- CoxI" evidence="1">
    <location>
        <begin position="12"/>
        <end position="70"/>
    </location>
</feature>
<dbReference type="InterPro" id="IPR052698">
    <property type="entry name" value="MoCofactor_Util/Proc"/>
</dbReference>
<protein>
    <submittedName>
        <fullName evidence="3">Xanthine dehydrogenase accessory factor</fullName>
    </submittedName>
</protein>
<evidence type="ECO:0000259" key="2">
    <source>
        <dbReference type="Pfam" id="PF13478"/>
    </source>
</evidence>
<dbReference type="STRING" id="91360.SAMN05660330_00847"/>
<evidence type="ECO:0000259" key="1">
    <source>
        <dbReference type="Pfam" id="PF02625"/>
    </source>
</evidence>
<feature type="domain" description="XdhC Rossmann" evidence="2">
    <location>
        <begin position="191"/>
        <end position="331"/>
    </location>
</feature>
<keyword evidence="4" id="KW-1185">Reference proteome</keyword>
<accession>A0A1H0LTY5</accession>
<dbReference type="EMBL" id="FNJI01000005">
    <property type="protein sequence ID" value="SDO71446.1"/>
    <property type="molecule type" value="Genomic_DNA"/>
</dbReference>
<dbReference type="OrthoDB" id="9815497at2"/>
<dbReference type="Pfam" id="PF13478">
    <property type="entry name" value="XdhC_C"/>
    <property type="match status" value="1"/>
</dbReference>
<dbReference type="RefSeq" id="WP_092220112.1">
    <property type="nucleotide sequence ID" value="NZ_FNJI01000005.1"/>
</dbReference>
<dbReference type="PANTHER" id="PTHR30388:SF6">
    <property type="entry name" value="XANTHINE DEHYDROGENASE SUBUNIT A-RELATED"/>
    <property type="match status" value="1"/>
</dbReference>
<dbReference type="SUPFAM" id="SSF51735">
    <property type="entry name" value="NAD(P)-binding Rossmann-fold domains"/>
    <property type="match status" value="1"/>
</dbReference>
<dbReference type="AlphaFoldDB" id="A0A1H0LTY5"/>
<dbReference type="Gene3D" id="3.40.50.720">
    <property type="entry name" value="NAD(P)-binding Rossmann-like Domain"/>
    <property type="match status" value="1"/>
</dbReference>
<dbReference type="InterPro" id="IPR027051">
    <property type="entry name" value="XdhC_Rossmann_dom"/>
</dbReference>
<dbReference type="PANTHER" id="PTHR30388">
    <property type="entry name" value="ALDEHYDE OXIDOREDUCTASE MOLYBDENUM COFACTOR ASSEMBLY PROTEIN"/>
    <property type="match status" value="1"/>
</dbReference>
<dbReference type="Pfam" id="PF02625">
    <property type="entry name" value="XdhC_CoxI"/>
    <property type="match status" value="1"/>
</dbReference>
<sequence>MHHLLDTLIETLESGELVILGGIVRSSGSAPRTSGARMLVRRDGTICGTVGGGAVEAKCLEAAGEMFAGAVDHKVVEFSMSASALASEGMVCGGAVSILLQKIDGGKLDFFKRLQTLCRDGGRPMLLTVLPGGLDDDNTVKMMLGDRESVQQFGPGFYESLVKRAGRVPFLTRVGDAEIFVEPLASPGVVHMVGAGHVAHATAKLAAFAGFEVVVIDDRTEFANKDRYPEAREIRVVDSFDSCLGQMSGDDYVVIVTRGHLHDKDVLAQALRTDAGYIGMIGSRRKRNVIYDTLRQEGFSETDLKRVYSPIGLCIGADTPNEIALSIVGELVQVRARIGAK</sequence>
<reference evidence="3 4" key="1">
    <citation type="submission" date="2016-10" db="EMBL/GenBank/DDBJ databases">
        <authorList>
            <person name="de Groot N.N."/>
        </authorList>
    </citation>
    <scope>NUCLEOTIDE SEQUENCE [LARGE SCALE GENOMIC DNA]</scope>
    <source>
        <strain evidence="3 4">DSM 12130</strain>
    </source>
</reference>
<proteinExistence type="predicted"/>
<name>A0A1H0LTY5_9BACT</name>
<organism evidence="3 4">
    <name type="scientific">Desulforhopalus singaporensis</name>
    <dbReference type="NCBI Taxonomy" id="91360"/>
    <lineage>
        <taxon>Bacteria</taxon>
        <taxon>Pseudomonadati</taxon>
        <taxon>Thermodesulfobacteriota</taxon>
        <taxon>Desulfobulbia</taxon>
        <taxon>Desulfobulbales</taxon>
        <taxon>Desulfocapsaceae</taxon>
        <taxon>Desulforhopalus</taxon>
    </lineage>
</organism>
<dbReference type="InterPro" id="IPR003777">
    <property type="entry name" value="XdhC_CoxI"/>
</dbReference>
<evidence type="ECO:0000313" key="3">
    <source>
        <dbReference type="EMBL" id="SDO71446.1"/>
    </source>
</evidence>
<gene>
    <name evidence="3" type="ORF">SAMN05660330_00847</name>
</gene>
<evidence type="ECO:0000313" key="4">
    <source>
        <dbReference type="Proteomes" id="UP000199073"/>
    </source>
</evidence>